<name>B0CF95_ACAM1</name>
<dbReference type="EMBL" id="CP000828">
    <property type="protein sequence ID" value="ABW25782.1"/>
    <property type="molecule type" value="Genomic_DNA"/>
</dbReference>
<sequence>MEGETDIICRGIKFLHLQFTQDLRIDINSVDRKGREMS</sequence>
<protein>
    <submittedName>
        <fullName evidence="1">Uncharacterized protein</fullName>
    </submittedName>
</protein>
<organism evidence="1 2">
    <name type="scientific">Acaryochloris marina (strain MBIC 11017)</name>
    <dbReference type="NCBI Taxonomy" id="329726"/>
    <lineage>
        <taxon>Bacteria</taxon>
        <taxon>Bacillati</taxon>
        <taxon>Cyanobacteriota</taxon>
        <taxon>Cyanophyceae</taxon>
        <taxon>Acaryochloridales</taxon>
        <taxon>Acaryochloridaceae</taxon>
        <taxon>Acaryochloris</taxon>
    </lineage>
</organism>
<accession>B0CF95</accession>
<gene>
    <name evidence="1" type="ordered locus">AM1_0736</name>
</gene>
<keyword evidence="2" id="KW-1185">Reference proteome</keyword>
<dbReference type="AlphaFoldDB" id="B0CF95"/>
<dbReference type="STRING" id="329726.AM1_0736"/>
<dbReference type="KEGG" id="amr:AM1_0736"/>
<proteinExistence type="predicted"/>
<evidence type="ECO:0000313" key="1">
    <source>
        <dbReference type="EMBL" id="ABW25782.1"/>
    </source>
</evidence>
<dbReference type="HOGENOM" id="CLU_3323214_0_0_3"/>
<reference evidence="1 2" key="1">
    <citation type="journal article" date="2008" name="Proc. Natl. Acad. Sci. U.S.A.">
        <title>Niche adaptation and genome expansion in the chlorophyll d-producing cyanobacterium Acaryochloris marina.</title>
        <authorList>
            <person name="Swingley W.D."/>
            <person name="Chen M."/>
            <person name="Cheung P.C."/>
            <person name="Conrad A.L."/>
            <person name="Dejesa L.C."/>
            <person name="Hao J."/>
            <person name="Honchak B.M."/>
            <person name="Karbach L.E."/>
            <person name="Kurdoglu A."/>
            <person name="Lahiri S."/>
            <person name="Mastrian S.D."/>
            <person name="Miyashita H."/>
            <person name="Page L."/>
            <person name="Ramakrishna P."/>
            <person name="Satoh S."/>
            <person name="Sattley W.M."/>
            <person name="Shimada Y."/>
            <person name="Taylor H.L."/>
            <person name="Tomo T."/>
            <person name="Tsuchiya T."/>
            <person name="Wang Z.T."/>
            <person name="Raymond J."/>
            <person name="Mimuro M."/>
            <person name="Blankenship R.E."/>
            <person name="Touchman J.W."/>
        </authorList>
    </citation>
    <scope>NUCLEOTIDE SEQUENCE [LARGE SCALE GENOMIC DNA]</scope>
    <source>
        <strain evidence="2">MBIC 11017</strain>
    </source>
</reference>
<evidence type="ECO:0000313" key="2">
    <source>
        <dbReference type="Proteomes" id="UP000000268"/>
    </source>
</evidence>
<dbReference type="Proteomes" id="UP000000268">
    <property type="component" value="Chromosome"/>
</dbReference>